<dbReference type="NCBIfam" id="TIGR02927">
    <property type="entry name" value="SucB_Actino"/>
    <property type="match status" value="1"/>
</dbReference>
<dbReference type="InterPro" id="IPR011053">
    <property type="entry name" value="Single_hybrid_motif"/>
</dbReference>
<evidence type="ECO:0000256" key="1">
    <source>
        <dbReference type="ARBA" id="ARBA00001938"/>
    </source>
</evidence>
<keyword evidence="7" id="KW-0450">Lipoyl</keyword>
<evidence type="ECO:0000256" key="2">
    <source>
        <dbReference type="ARBA" id="ARBA00004052"/>
    </source>
</evidence>
<feature type="domain" description="Peripheral subunit-binding (PSBD)" evidence="13">
    <location>
        <begin position="294"/>
        <end position="331"/>
    </location>
</feature>
<sequence length="599" mass="62567">MATEIKVPTLGESVTEATVAKWLKKAGEAVEADEALVELETDKVTLEVNAPAAGTLSEISVEEGGNVEVGAVLGLVEEGQAAAAASGKDSGKKQESRPETEKAETPAKSGGEEKAASGKGKAGSTGSDKSGSAGSGKSVDVVVPTLGESVTEATVAKWLKKAGEAVEADEALVELETDKVTLEVNAPEAGSLSEVLAEEGETVEVGAVLGKVAAGAAGAAPAQESAAEDTADKADADSEETAPQPAASEDKQGAASEEEGQLDPTAVSRSGEGGKITADDLRQFVESASPSAASLSPAVAKLIEENDLDPARIEGTGPQGRITKEDVQNVLDGKTELKPRPQVSSGQAAAAAPAPSATAETPASEGGPREEREKMSKLRQTIARRLKEAQDTAAMLTTFNEVDMSEVMAVRSEFKEAFEKKHGVKLGFTSFFAKAVVGALKELPKVNARIDGDEIVYNRFYDIGMAVSTPNGLMVPVIRDCDKKSYAEIEQSLGDVAARARDGKLGMDEMQGGSFTITNGGVFGSLLSTPILNMPQSGILGLHKIQERPMAVNGQVEIRPMMYVAMSYDHRIIDGREAVTFLVRVKEQMENPQRMLLDL</sequence>
<dbReference type="NCBIfam" id="NF004309">
    <property type="entry name" value="PRK05704.1"/>
    <property type="match status" value="1"/>
</dbReference>
<dbReference type="Pfam" id="PF00364">
    <property type="entry name" value="Biotin_lipoyl"/>
    <property type="match status" value="2"/>
</dbReference>
<dbReference type="InterPro" id="IPR003016">
    <property type="entry name" value="2-oxoA_DH_lipoyl-BS"/>
</dbReference>
<dbReference type="Pfam" id="PF00198">
    <property type="entry name" value="2-oxoacid_dh"/>
    <property type="match status" value="1"/>
</dbReference>
<comment type="caution">
    <text evidence="14">The sequence shown here is derived from an EMBL/GenBank/DDBJ whole genome shotgun (WGS) entry which is preliminary data.</text>
</comment>
<feature type="domain" description="Lipoyl-binding" evidence="12">
    <location>
        <begin position="138"/>
        <end position="213"/>
    </location>
</feature>
<feature type="compositionally biased region" description="Low complexity" evidence="11">
    <location>
        <begin position="214"/>
        <end position="225"/>
    </location>
</feature>
<evidence type="ECO:0000256" key="6">
    <source>
        <dbReference type="ARBA" id="ARBA00022679"/>
    </source>
</evidence>
<evidence type="ECO:0000256" key="5">
    <source>
        <dbReference type="ARBA" id="ARBA00022532"/>
    </source>
</evidence>
<gene>
    <name evidence="14" type="primary">odhB</name>
    <name evidence="14" type="ORF">ACFOW6_01480</name>
</gene>
<dbReference type="InterPro" id="IPR001078">
    <property type="entry name" value="2-oxoacid_DH_actylTfrase"/>
</dbReference>
<dbReference type="Pfam" id="PF02817">
    <property type="entry name" value="E3_binding"/>
    <property type="match status" value="1"/>
</dbReference>
<dbReference type="PROSITE" id="PS51826">
    <property type="entry name" value="PSBD"/>
    <property type="match status" value="1"/>
</dbReference>
<feature type="compositionally biased region" description="Basic and acidic residues" evidence="11">
    <location>
        <begin position="322"/>
        <end position="339"/>
    </location>
</feature>
<keyword evidence="5" id="KW-0816">Tricarboxylic acid cycle</keyword>
<comment type="cofactor">
    <cofactor evidence="1">
        <name>(R)-lipoate</name>
        <dbReference type="ChEBI" id="CHEBI:83088"/>
    </cofactor>
</comment>
<feature type="compositionally biased region" description="Low complexity" evidence="11">
    <location>
        <begin position="348"/>
        <end position="365"/>
    </location>
</feature>
<dbReference type="PROSITE" id="PS00189">
    <property type="entry name" value="LIPOYL"/>
    <property type="match status" value="2"/>
</dbReference>
<evidence type="ECO:0000259" key="13">
    <source>
        <dbReference type="PROSITE" id="PS51826"/>
    </source>
</evidence>
<feature type="domain" description="Lipoyl-binding" evidence="12">
    <location>
        <begin position="2"/>
        <end position="77"/>
    </location>
</feature>
<name>A0ABV8UH42_9PROT</name>
<evidence type="ECO:0000256" key="4">
    <source>
        <dbReference type="ARBA" id="ARBA00007317"/>
    </source>
</evidence>
<dbReference type="InterPro" id="IPR006255">
    <property type="entry name" value="SucB"/>
</dbReference>
<feature type="compositionally biased region" description="Low complexity" evidence="11">
    <location>
        <begin position="117"/>
        <end position="138"/>
    </location>
</feature>
<evidence type="ECO:0000256" key="7">
    <source>
        <dbReference type="ARBA" id="ARBA00022823"/>
    </source>
</evidence>
<evidence type="ECO:0000256" key="8">
    <source>
        <dbReference type="ARBA" id="ARBA00023315"/>
    </source>
</evidence>
<dbReference type="SUPFAM" id="SSF52777">
    <property type="entry name" value="CoA-dependent acyltransferases"/>
    <property type="match status" value="1"/>
</dbReference>
<protein>
    <recommendedName>
        <fullName evidence="10">Dihydrolipoyllysine-residue succinyltransferase</fullName>
        <ecNumber evidence="10">2.3.1.61</ecNumber>
    </recommendedName>
</protein>
<dbReference type="InterPro" id="IPR000089">
    <property type="entry name" value="Biotin_lipoyl"/>
</dbReference>
<dbReference type="GO" id="GO:0004149">
    <property type="term" value="F:dihydrolipoyllysine-residue succinyltransferase activity"/>
    <property type="evidence" value="ECO:0007669"/>
    <property type="project" value="UniProtKB-EC"/>
</dbReference>
<evidence type="ECO:0000313" key="14">
    <source>
        <dbReference type="EMBL" id="MFC4350205.1"/>
    </source>
</evidence>
<dbReference type="Gene3D" id="3.30.559.10">
    <property type="entry name" value="Chloramphenicol acetyltransferase-like domain"/>
    <property type="match status" value="1"/>
</dbReference>
<evidence type="ECO:0000256" key="10">
    <source>
        <dbReference type="NCBIfam" id="TIGR01347"/>
    </source>
</evidence>
<proteinExistence type="inferred from homology"/>
<feature type="compositionally biased region" description="Basic and acidic residues" evidence="11">
    <location>
        <begin position="367"/>
        <end position="376"/>
    </location>
</feature>
<comment type="pathway">
    <text evidence="3">Amino-acid degradation; L-lysine degradation via saccharopine pathway; glutaryl-CoA from L-lysine: step 6/6.</text>
</comment>
<dbReference type="EMBL" id="JBHSCW010000001">
    <property type="protein sequence ID" value="MFC4350205.1"/>
    <property type="molecule type" value="Genomic_DNA"/>
</dbReference>
<dbReference type="Gene3D" id="4.10.320.10">
    <property type="entry name" value="E3-binding domain"/>
    <property type="match status" value="1"/>
</dbReference>
<feature type="compositionally biased region" description="Low complexity" evidence="11">
    <location>
        <begin position="287"/>
        <end position="300"/>
    </location>
</feature>
<dbReference type="SUPFAM" id="SSF47005">
    <property type="entry name" value="Peripheral subunit-binding domain of 2-oxo acid dehydrogenase complex"/>
    <property type="match status" value="1"/>
</dbReference>
<comment type="similarity">
    <text evidence="4">Belongs to the 2-oxoacid dehydrogenase family.</text>
</comment>
<feature type="region of interest" description="Disordered" evidence="11">
    <location>
        <begin position="214"/>
        <end position="377"/>
    </location>
</feature>
<dbReference type="InterPro" id="IPR036625">
    <property type="entry name" value="E3-bd_dom_sf"/>
</dbReference>
<dbReference type="SUPFAM" id="SSF51230">
    <property type="entry name" value="Single hybrid motif"/>
    <property type="match status" value="2"/>
</dbReference>
<evidence type="ECO:0000256" key="3">
    <source>
        <dbReference type="ARBA" id="ARBA00005145"/>
    </source>
</evidence>
<dbReference type="PANTHER" id="PTHR43416:SF5">
    <property type="entry name" value="DIHYDROLIPOYLLYSINE-RESIDUE SUCCINYLTRANSFERASE COMPONENT OF 2-OXOGLUTARATE DEHYDROGENASE COMPLEX, MITOCHONDRIAL"/>
    <property type="match status" value="1"/>
</dbReference>
<dbReference type="RefSeq" id="WP_382420423.1">
    <property type="nucleotide sequence ID" value="NZ_JBHSCW010000001.1"/>
</dbReference>
<dbReference type="InterPro" id="IPR014276">
    <property type="entry name" value="2-oxoglutarate_DH_E2"/>
</dbReference>
<dbReference type="PROSITE" id="PS50968">
    <property type="entry name" value="BIOTINYL_LIPOYL"/>
    <property type="match status" value="2"/>
</dbReference>
<feature type="region of interest" description="Disordered" evidence="11">
    <location>
        <begin position="83"/>
        <end position="139"/>
    </location>
</feature>
<reference evidence="15" key="1">
    <citation type="journal article" date="2019" name="Int. J. Syst. Evol. Microbiol.">
        <title>The Global Catalogue of Microorganisms (GCM) 10K type strain sequencing project: providing services to taxonomists for standard genome sequencing and annotation.</title>
        <authorList>
            <consortium name="The Broad Institute Genomics Platform"/>
            <consortium name="The Broad Institute Genome Sequencing Center for Infectious Disease"/>
            <person name="Wu L."/>
            <person name="Ma J."/>
        </authorList>
    </citation>
    <scope>NUCLEOTIDE SEQUENCE [LARGE SCALE GENOMIC DNA]</scope>
    <source>
        <strain evidence="15">CECT 8472</strain>
    </source>
</reference>
<dbReference type="InterPro" id="IPR050537">
    <property type="entry name" value="2-oxoacid_dehydrogenase"/>
</dbReference>
<organism evidence="14 15">
    <name type="scientific">Fodinicurvata halophila</name>
    <dbReference type="NCBI Taxonomy" id="1419723"/>
    <lineage>
        <taxon>Bacteria</taxon>
        <taxon>Pseudomonadati</taxon>
        <taxon>Pseudomonadota</taxon>
        <taxon>Alphaproteobacteria</taxon>
        <taxon>Rhodospirillales</taxon>
        <taxon>Rhodovibrionaceae</taxon>
        <taxon>Fodinicurvata</taxon>
    </lineage>
</organism>
<dbReference type="InterPro" id="IPR023213">
    <property type="entry name" value="CAT-like_dom_sf"/>
</dbReference>
<evidence type="ECO:0000256" key="11">
    <source>
        <dbReference type="SAM" id="MobiDB-lite"/>
    </source>
</evidence>
<comment type="function">
    <text evidence="2">E2 component of the 2-oxoglutarate dehydrogenase (OGDH) complex which catalyzes the second step in the conversion of 2-oxoglutarate to succinyl-CoA and CO(2).</text>
</comment>
<evidence type="ECO:0000256" key="9">
    <source>
        <dbReference type="ARBA" id="ARBA00052761"/>
    </source>
</evidence>
<keyword evidence="8 14" id="KW-0012">Acyltransferase</keyword>
<keyword evidence="15" id="KW-1185">Reference proteome</keyword>
<dbReference type="EC" id="2.3.1.61" evidence="10"/>
<accession>A0ABV8UH42</accession>
<feature type="compositionally biased region" description="Basic and acidic residues" evidence="11">
    <location>
        <begin position="89"/>
        <end position="116"/>
    </location>
</feature>
<dbReference type="Gene3D" id="2.40.50.100">
    <property type="match status" value="2"/>
</dbReference>
<keyword evidence="6 14" id="KW-0808">Transferase</keyword>
<dbReference type="PANTHER" id="PTHR43416">
    <property type="entry name" value="DIHYDROLIPOYLLYSINE-RESIDUE SUCCINYLTRANSFERASE COMPONENT OF 2-OXOGLUTARATE DEHYDROGENASE COMPLEX, MITOCHONDRIAL-RELATED"/>
    <property type="match status" value="1"/>
</dbReference>
<dbReference type="NCBIfam" id="TIGR01347">
    <property type="entry name" value="sucB"/>
    <property type="match status" value="1"/>
</dbReference>
<dbReference type="CDD" id="cd06849">
    <property type="entry name" value="lipoyl_domain"/>
    <property type="match status" value="2"/>
</dbReference>
<comment type="catalytic activity">
    <reaction evidence="9">
        <text>N(6)-[(R)-dihydrolipoyl]-L-lysyl-[protein] + succinyl-CoA = N(6)-[(R)-S(8)-succinyldihydrolipoyl]-L-lysyl-[protein] + CoA</text>
        <dbReference type="Rhea" id="RHEA:15213"/>
        <dbReference type="Rhea" id="RHEA-COMP:10475"/>
        <dbReference type="Rhea" id="RHEA-COMP:20092"/>
        <dbReference type="ChEBI" id="CHEBI:57287"/>
        <dbReference type="ChEBI" id="CHEBI:57292"/>
        <dbReference type="ChEBI" id="CHEBI:83100"/>
        <dbReference type="ChEBI" id="CHEBI:83120"/>
        <dbReference type="EC" id="2.3.1.61"/>
    </reaction>
</comment>
<dbReference type="InterPro" id="IPR004167">
    <property type="entry name" value="PSBD"/>
</dbReference>
<evidence type="ECO:0000259" key="12">
    <source>
        <dbReference type="PROSITE" id="PS50968"/>
    </source>
</evidence>
<evidence type="ECO:0000313" key="15">
    <source>
        <dbReference type="Proteomes" id="UP001595799"/>
    </source>
</evidence>
<dbReference type="Proteomes" id="UP001595799">
    <property type="component" value="Unassembled WGS sequence"/>
</dbReference>